<organism evidence="2 3">
    <name type="scientific">Propionibacterium acidifaciens F0233</name>
    <dbReference type="NCBI Taxonomy" id="553198"/>
    <lineage>
        <taxon>Bacteria</taxon>
        <taxon>Bacillati</taxon>
        <taxon>Actinomycetota</taxon>
        <taxon>Actinomycetes</taxon>
        <taxon>Propionibacteriales</taxon>
        <taxon>Propionibacteriaceae</taxon>
        <taxon>Propionibacterium</taxon>
    </lineage>
</organism>
<feature type="region of interest" description="Disordered" evidence="1">
    <location>
        <begin position="83"/>
        <end position="133"/>
    </location>
</feature>
<feature type="compositionally biased region" description="Low complexity" evidence="1">
    <location>
        <begin position="229"/>
        <end position="239"/>
    </location>
</feature>
<gene>
    <name evidence="2" type="ORF">HMPREF0682_1441</name>
</gene>
<dbReference type="Proteomes" id="UP000017052">
    <property type="component" value="Unassembled WGS sequence"/>
</dbReference>
<dbReference type="EMBL" id="ACVN02000174">
    <property type="protein sequence ID" value="ERK55806.1"/>
    <property type="molecule type" value="Genomic_DNA"/>
</dbReference>
<evidence type="ECO:0000256" key="1">
    <source>
        <dbReference type="SAM" id="MobiDB-lite"/>
    </source>
</evidence>
<sequence length="359" mass="38062">MDGAAAHGPAAQGAVARPQSPDQSPPLAAHVGPISRKATTGRMIDRDHRRVAGRRIDERFLECLEANRLHVLLAAPLGPRGLLHQRPGARQRSPGLLDHEHGGIGQQRGEQREGTAGAGRNSGKESGLTLMRSSASATAATTSFALATAGLATAGLPSPPGNSIWGPIGPRSPPGPMRIWCAPGQRIVAALLAMSGTTTVSPRQRSCTERTMRKAVSPSPPGEDRSRCRSSAGSRSTRSFLEHGHVRRRDLIDHDDGIGPRELLIILNECLTLVPGGVLGAEQWRLVGHQILPTTGRKLLGLPSRSRAPSRRASIALLTWSFQQGPFSFRPTRRRGSSSTGVLEASVPPHGAAHLLLSD</sequence>
<accession>U2QH54</accession>
<protein>
    <submittedName>
        <fullName evidence="2">Uncharacterized protein</fullName>
    </submittedName>
</protein>
<dbReference type="AlphaFoldDB" id="U2QH54"/>
<proteinExistence type="predicted"/>
<reference evidence="2" key="1">
    <citation type="submission" date="2013-08" db="EMBL/GenBank/DDBJ databases">
        <authorList>
            <person name="Durkin A.S."/>
            <person name="Haft D.R."/>
            <person name="McCorrison J."/>
            <person name="Torralba M."/>
            <person name="Gillis M."/>
            <person name="Haft D.H."/>
            <person name="Methe B."/>
            <person name="Sutton G."/>
            <person name="Nelson K.E."/>
        </authorList>
    </citation>
    <scope>NUCLEOTIDE SEQUENCE [LARGE SCALE GENOMIC DNA]</scope>
    <source>
        <strain evidence="2">F0233</strain>
    </source>
</reference>
<evidence type="ECO:0000313" key="3">
    <source>
        <dbReference type="Proteomes" id="UP000017052"/>
    </source>
</evidence>
<feature type="compositionally biased region" description="Low complexity" evidence="1">
    <location>
        <begin position="1"/>
        <end position="16"/>
    </location>
</feature>
<keyword evidence="3" id="KW-1185">Reference proteome</keyword>
<feature type="region of interest" description="Disordered" evidence="1">
    <location>
        <begin position="1"/>
        <end position="46"/>
    </location>
</feature>
<evidence type="ECO:0000313" key="2">
    <source>
        <dbReference type="EMBL" id="ERK55806.1"/>
    </source>
</evidence>
<feature type="region of interest" description="Disordered" evidence="1">
    <location>
        <begin position="200"/>
        <end position="240"/>
    </location>
</feature>
<comment type="caution">
    <text evidence="2">The sequence shown here is derived from an EMBL/GenBank/DDBJ whole genome shotgun (WGS) entry which is preliminary data.</text>
</comment>
<name>U2QH54_9ACTN</name>